<gene>
    <name evidence="8" type="primary">nagZ1</name>
    <name evidence="8" type="ordered locus">azo0701</name>
</gene>
<dbReference type="InterPro" id="IPR036962">
    <property type="entry name" value="Glyco_hydro_3_N_sf"/>
</dbReference>
<dbReference type="Pfam" id="PF00933">
    <property type="entry name" value="Glyco_hydro_3"/>
    <property type="match status" value="1"/>
</dbReference>
<dbReference type="GO" id="GO:0009254">
    <property type="term" value="P:peptidoglycan turnover"/>
    <property type="evidence" value="ECO:0007669"/>
    <property type="project" value="TreeGrafter"/>
</dbReference>
<keyword evidence="6" id="KW-0812">Transmembrane</keyword>
<dbReference type="Proteomes" id="UP000002588">
    <property type="component" value="Chromosome"/>
</dbReference>
<dbReference type="GO" id="GO:0005975">
    <property type="term" value="P:carbohydrate metabolic process"/>
    <property type="evidence" value="ECO:0007669"/>
    <property type="project" value="InterPro"/>
</dbReference>
<organism evidence="8 9">
    <name type="scientific">Azoarcus sp. (strain BH72)</name>
    <dbReference type="NCBI Taxonomy" id="418699"/>
    <lineage>
        <taxon>Bacteria</taxon>
        <taxon>Pseudomonadati</taxon>
        <taxon>Pseudomonadota</taxon>
        <taxon>Betaproteobacteria</taxon>
        <taxon>Rhodocyclales</taxon>
        <taxon>Zoogloeaceae</taxon>
        <taxon>Azoarcus</taxon>
    </lineage>
</organism>
<dbReference type="InterPro" id="IPR001764">
    <property type="entry name" value="Glyco_hydro_3_N"/>
</dbReference>
<evidence type="ECO:0000259" key="7">
    <source>
        <dbReference type="Pfam" id="PF00933"/>
    </source>
</evidence>
<dbReference type="STRING" id="62928.azo0701"/>
<comment type="catalytic activity">
    <reaction evidence="1">
        <text>Hydrolysis of terminal non-reducing N-acetyl-D-hexosamine residues in N-acetyl-beta-D-hexosaminides.</text>
        <dbReference type="EC" id="3.2.1.52"/>
    </reaction>
</comment>
<dbReference type="eggNOG" id="COG1472">
    <property type="taxonomic scope" value="Bacteria"/>
</dbReference>
<dbReference type="EC" id="3.2.1.52" evidence="3"/>
<keyword evidence="4 8" id="KW-0378">Hydrolase</keyword>
<evidence type="ECO:0000256" key="2">
    <source>
        <dbReference type="ARBA" id="ARBA00005336"/>
    </source>
</evidence>
<dbReference type="RefSeq" id="WP_011764436.1">
    <property type="nucleotide sequence ID" value="NC_008702.1"/>
</dbReference>
<comment type="similarity">
    <text evidence="2">Belongs to the glycosyl hydrolase 3 family.</text>
</comment>
<feature type="transmembrane region" description="Helical" evidence="6">
    <location>
        <begin position="63"/>
        <end position="80"/>
    </location>
</feature>
<feature type="domain" description="Glycoside hydrolase family 3 N-terminal" evidence="7">
    <location>
        <begin position="110"/>
        <end position="425"/>
    </location>
</feature>
<evidence type="ECO:0000256" key="4">
    <source>
        <dbReference type="ARBA" id="ARBA00022801"/>
    </source>
</evidence>
<dbReference type="InterPro" id="IPR017853">
    <property type="entry name" value="GH"/>
</dbReference>
<dbReference type="SUPFAM" id="SSF51445">
    <property type="entry name" value="(Trans)glycosidases"/>
    <property type="match status" value="1"/>
</dbReference>
<dbReference type="GO" id="GO:0004563">
    <property type="term" value="F:beta-N-acetylhexosaminidase activity"/>
    <property type="evidence" value="ECO:0007669"/>
    <property type="project" value="UniProtKB-EC"/>
</dbReference>
<keyword evidence="6" id="KW-0472">Membrane</keyword>
<feature type="transmembrane region" description="Helical" evidence="6">
    <location>
        <begin position="30"/>
        <end position="51"/>
    </location>
</feature>
<dbReference type="InterPro" id="IPR050226">
    <property type="entry name" value="NagZ_Beta-hexosaminidase"/>
</dbReference>
<protein>
    <recommendedName>
        <fullName evidence="3">beta-N-acetylhexosaminidase</fullName>
        <ecNumber evidence="3">3.2.1.52</ecNumber>
    </recommendedName>
</protein>
<dbReference type="AlphaFoldDB" id="A1K3B3"/>
<reference evidence="8 9" key="1">
    <citation type="journal article" date="2006" name="Nat. Biotechnol.">
        <title>Complete genome of the mutualistic, N2-fixing grass endophyte Azoarcus sp. strain BH72.</title>
        <authorList>
            <person name="Krause A."/>
            <person name="Ramakumar A."/>
            <person name="Bartels D."/>
            <person name="Battistoni F."/>
            <person name="Bekel T."/>
            <person name="Boch J."/>
            <person name="Boehm M."/>
            <person name="Friedrich F."/>
            <person name="Hurek T."/>
            <person name="Krause L."/>
            <person name="Linke B."/>
            <person name="McHardy A.C."/>
            <person name="Sarkar A."/>
            <person name="Schneiker S."/>
            <person name="Syed A.A."/>
            <person name="Thauer R."/>
            <person name="Vorhoelter F.-J."/>
            <person name="Weidner S."/>
            <person name="Puehler A."/>
            <person name="Reinhold-Hurek B."/>
            <person name="Kaiser O."/>
            <person name="Goesmann A."/>
        </authorList>
    </citation>
    <scope>NUCLEOTIDE SEQUENCE [LARGE SCALE GENOMIC DNA]</scope>
    <source>
        <strain evidence="8 9">BH72</strain>
    </source>
</reference>
<dbReference type="PANTHER" id="PTHR30480">
    <property type="entry name" value="BETA-HEXOSAMINIDASE-RELATED"/>
    <property type="match status" value="1"/>
</dbReference>
<evidence type="ECO:0000256" key="1">
    <source>
        <dbReference type="ARBA" id="ARBA00001231"/>
    </source>
</evidence>
<name>A1K3B3_AZOSB</name>
<dbReference type="HOGENOM" id="CLU_008392_1_0_4"/>
<evidence type="ECO:0000256" key="3">
    <source>
        <dbReference type="ARBA" id="ARBA00012663"/>
    </source>
</evidence>
<dbReference type="EMBL" id="AM406670">
    <property type="protein sequence ID" value="CAL93318.1"/>
    <property type="molecule type" value="Genomic_DNA"/>
</dbReference>
<evidence type="ECO:0000256" key="5">
    <source>
        <dbReference type="ARBA" id="ARBA00023295"/>
    </source>
</evidence>
<evidence type="ECO:0000256" key="6">
    <source>
        <dbReference type="SAM" id="Phobius"/>
    </source>
</evidence>
<sequence>MRAGARLLRWGSAALALLLAHDPHTPYLLAVRGVIVPALVVAGVLGAAWAGRAACRRRLAWREAAALAAAGITVATLALADAHRFAAARLEVLAAGASDPQLRRLGAHFMIGYRDADEVAALAERGLIGGIYLGRHNVRGRSVEAVRAEIDRLQALRARNALPPLIVAADQEGGSVAHMSPPLAPQPALASVLAGDDAGLEMRARDYGRLQGAGLAALGVTLNFGPVVDLRPAHGGPLFDTHTRIGERAIDGDPARVARVARAYAEGLADAGVQATLKHFPGLGGVMRDTHHFAARLDTPGAALAAHDWQAFRGAAPASAAIMVGHVVLPELDADRPASLSPAVVQGLLRRGWGYQGLLVTDDLNMGAVYRRGTCRAAVEALEAGIDLVLISYDPAQFYRALLCARRAFDEGRLQPALLAAGRRRLAAAAHLSTAAGGQAVREMWTQAASP</sequence>
<evidence type="ECO:0000313" key="8">
    <source>
        <dbReference type="EMBL" id="CAL93318.1"/>
    </source>
</evidence>
<dbReference type="PANTHER" id="PTHR30480:SF13">
    <property type="entry name" value="BETA-HEXOSAMINIDASE"/>
    <property type="match status" value="1"/>
</dbReference>
<keyword evidence="6" id="KW-1133">Transmembrane helix</keyword>
<dbReference type="CAZy" id="GH3">
    <property type="family name" value="Glycoside Hydrolase Family 3"/>
</dbReference>
<evidence type="ECO:0000313" key="9">
    <source>
        <dbReference type="Proteomes" id="UP000002588"/>
    </source>
</evidence>
<keyword evidence="9" id="KW-1185">Reference proteome</keyword>
<accession>A1K3B3</accession>
<dbReference type="KEGG" id="azo:azo0701"/>
<dbReference type="Gene3D" id="3.20.20.300">
    <property type="entry name" value="Glycoside hydrolase, family 3, N-terminal domain"/>
    <property type="match status" value="1"/>
</dbReference>
<proteinExistence type="inferred from homology"/>
<keyword evidence="5 8" id="KW-0326">Glycosidase</keyword>